<dbReference type="PRINTS" id="PR00080">
    <property type="entry name" value="SDRFAMILY"/>
</dbReference>
<organism evidence="3 4">
    <name type="scientific">Streptomyces curacoi</name>
    <dbReference type="NCBI Taxonomy" id="146536"/>
    <lineage>
        <taxon>Bacteria</taxon>
        <taxon>Bacillati</taxon>
        <taxon>Actinomycetota</taxon>
        <taxon>Actinomycetes</taxon>
        <taxon>Kitasatosporales</taxon>
        <taxon>Streptomycetaceae</taxon>
        <taxon>Streptomyces</taxon>
    </lineage>
</organism>
<dbReference type="InterPro" id="IPR036291">
    <property type="entry name" value="NAD(P)-bd_dom_sf"/>
</dbReference>
<evidence type="ECO:0000313" key="4">
    <source>
        <dbReference type="Proteomes" id="UP000054024"/>
    </source>
</evidence>
<evidence type="ECO:0000313" key="3">
    <source>
        <dbReference type="EMBL" id="KUM78531.1"/>
    </source>
</evidence>
<dbReference type="Pfam" id="PF13561">
    <property type="entry name" value="adh_short_C2"/>
    <property type="match status" value="1"/>
</dbReference>
<dbReference type="Proteomes" id="UP000054024">
    <property type="component" value="Unassembled WGS sequence"/>
</dbReference>
<dbReference type="SUPFAM" id="SSF51735">
    <property type="entry name" value="NAD(P)-binding Rossmann-fold domains"/>
    <property type="match status" value="1"/>
</dbReference>
<gene>
    <name evidence="3" type="ORF">AQI70_13435</name>
</gene>
<dbReference type="FunFam" id="3.40.50.720:FF:000084">
    <property type="entry name" value="Short-chain dehydrogenase reductase"/>
    <property type="match status" value="1"/>
</dbReference>
<dbReference type="AlphaFoldDB" id="A0A117PF83"/>
<comment type="caution">
    <text evidence="3">The sequence shown here is derived from an EMBL/GenBank/DDBJ whole genome shotgun (WGS) entry which is preliminary data.</text>
</comment>
<protein>
    <submittedName>
        <fullName evidence="3">Short-chain dehydrogenase</fullName>
    </submittedName>
</protein>
<evidence type="ECO:0000256" key="1">
    <source>
        <dbReference type="ARBA" id="ARBA00006484"/>
    </source>
</evidence>
<accession>A0A117PF83</accession>
<dbReference type="PRINTS" id="PR00081">
    <property type="entry name" value="GDHRDH"/>
</dbReference>
<dbReference type="GO" id="GO:0016491">
    <property type="term" value="F:oxidoreductase activity"/>
    <property type="evidence" value="ECO:0007669"/>
    <property type="project" value="UniProtKB-KW"/>
</dbReference>
<reference evidence="3 4" key="1">
    <citation type="submission" date="2015-10" db="EMBL/GenBank/DDBJ databases">
        <title>Draft genome sequence of Streptomyces curacoi DSM 40107, type strain for the species Streptomyces curacoi.</title>
        <authorList>
            <person name="Ruckert C."/>
            <person name="Winkler A."/>
            <person name="Kalinowski J."/>
            <person name="Kampfer P."/>
            <person name="Glaeser S."/>
        </authorList>
    </citation>
    <scope>NUCLEOTIDE SEQUENCE [LARGE SCALE GENOMIC DNA]</scope>
    <source>
        <strain evidence="3 4">DSM 40107</strain>
    </source>
</reference>
<keyword evidence="2" id="KW-0560">Oxidoreductase</keyword>
<dbReference type="Gene3D" id="3.40.50.720">
    <property type="entry name" value="NAD(P)-binding Rossmann-like Domain"/>
    <property type="match status" value="1"/>
</dbReference>
<dbReference type="InterPro" id="IPR002347">
    <property type="entry name" value="SDR_fam"/>
</dbReference>
<sequence>MRSPESQVAIVTGALGGIGSAVAEHFLDRGMGVLLTDLDGEECQQAARELNRRGKPGRAVGCVLDVTDRAAWERVTRLARRRFGRLTILVNNAGVLGHNPLEHVSEQEWKRVVTVCQSGTFLGMKAAVPCMRSAGGGAIVNVASIYALIGSGASFAYHAAKGAVRSMTTAAAVELAPHGIRVNAVYPGMVRTSMTAQAPGPLVEDVVDATPLRRYARPDEIAAAVGFLASPAASYITGAELVVDGGYTAR</sequence>
<keyword evidence="4" id="KW-1185">Reference proteome</keyword>
<evidence type="ECO:0000256" key="2">
    <source>
        <dbReference type="ARBA" id="ARBA00023002"/>
    </source>
</evidence>
<name>A0A117PF83_9ACTN</name>
<dbReference type="EMBL" id="LMWJ01000007">
    <property type="protein sequence ID" value="KUM78531.1"/>
    <property type="molecule type" value="Genomic_DNA"/>
</dbReference>
<proteinExistence type="inferred from homology"/>
<dbReference type="OrthoDB" id="3542748at2"/>
<comment type="similarity">
    <text evidence="1">Belongs to the short-chain dehydrogenases/reductases (SDR) family.</text>
</comment>
<dbReference type="PANTHER" id="PTHR24321">
    <property type="entry name" value="DEHYDROGENASES, SHORT CHAIN"/>
    <property type="match status" value="1"/>
</dbReference>
<dbReference type="PANTHER" id="PTHR24321:SF8">
    <property type="entry name" value="ESTRADIOL 17-BETA-DEHYDROGENASE 8-RELATED"/>
    <property type="match status" value="1"/>
</dbReference>
<dbReference type="STRING" id="146536.AQI70_13435"/>
<dbReference type="NCBIfam" id="NF005559">
    <property type="entry name" value="PRK07231.1"/>
    <property type="match status" value="1"/>
</dbReference>